<evidence type="ECO:0000256" key="1">
    <source>
        <dbReference type="SAM" id="MobiDB-lite"/>
    </source>
</evidence>
<keyword evidence="3" id="KW-1185">Reference proteome</keyword>
<protein>
    <submittedName>
        <fullName evidence="2">Uncharacterized protein</fullName>
    </submittedName>
</protein>
<feature type="compositionally biased region" description="Polar residues" evidence="1">
    <location>
        <begin position="139"/>
        <end position="153"/>
    </location>
</feature>
<feature type="compositionally biased region" description="Basic and acidic residues" evidence="1">
    <location>
        <begin position="301"/>
        <end position="310"/>
    </location>
</feature>
<feature type="region of interest" description="Disordered" evidence="1">
    <location>
        <begin position="719"/>
        <end position="746"/>
    </location>
</feature>
<accession>A0A316ZAE6</accession>
<feature type="compositionally biased region" description="Low complexity" evidence="1">
    <location>
        <begin position="501"/>
        <end position="511"/>
    </location>
</feature>
<dbReference type="RefSeq" id="XP_025598830.1">
    <property type="nucleotide sequence ID" value="XM_025739775.1"/>
</dbReference>
<feature type="compositionally biased region" description="Polar residues" evidence="1">
    <location>
        <begin position="843"/>
        <end position="856"/>
    </location>
</feature>
<feature type="compositionally biased region" description="Polar residues" evidence="1">
    <location>
        <begin position="719"/>
        <end position="728"/>
    </location>
</feature>
<feature type="compositionally biased region" description="Basic residues" evidence="1">
    <location>
        <begin position="1"/>
        <end position="10"/>
    </location>
</feature>
<sequence>MDHRRHHRHCRSSDDGAGAVPPARLLGASARRRGSSSRCSAAPGVAWPSTAPATQPASHPDAKGGGDAGAHAGAGRHARRLAAVDADTPGHPQDRTRPRPVAWSGRSARPRSRWAASRPRAGAPAAAPSQLVAQRPGITRSTTGLPPTASDAQRPSMARRTSAGGMPKASFQDDAPRPSMTQHASTSSAPAATARTDAQRPAMTQHASTSSAPAATGREDAPRPSMSHKISSGSAPAVITPADVERPRKRSIASRRASTAQNNQRKGESQPRPSTASSSRSFASFTSAAGSDSLSALGTRRPSDSRRIIDFEQFADRSAPPGTPTSPWMTLNRNPMATSFEAASGSPASLRSNHLLLLAEREPLSPRSGGLTPAPRQRRPGSSAAMREKAAGTPPRTPIRSPPTWVTQELGSAASPFSSPSKSPMPDAAEPVVVSTARRVAVTSNTPRLITAGLPGLRRGSTPQSSMSDVSVKAFGTDSEYSLGMGKSTRSDSVTSMASLPTTSSSHPHPTVKAESTAMESIQDTEPEETILASPPRSLEHHSPAGEAPAVCLTGLELGPIADPTEELADLYWRESWSLEGSPEGVFTQLAAYDGAMARGAAASALLSPTPFREPEPVSPLTSTSQMLKSGWSTETSADSVTSDDGSDAAADSTVLAVPKPPSKELDLSPFSLFSTTTAASTAATSPPTSSATDSTPISTVPNFARPWDALHIEKKSASLRSQASDTALSERTDRTTGLTVPGTPSAAQTLAMETRSNLLRLSRQSTAGDIGHDILAADEGDVQIEQLANEVQALSSTLIPFRLSARSGFTLERDSEPRIAPVVSHPSKYRRPGSAKEPITSEPVTTSYLPTTGPRSSLQSNASSSCSSLPTTQYHDARQTFTSSDTSMDVAVPAKHSPPLPSPSTPPSALLQSTDYSYTRSLHSQPMSPISAHTFGLHEDAGDHADDAATSSMSKRHGGGLRKVLARIAPTRSRMPSLPDILVPGEGRSAPAASLRKIIRVSRKSPERPRFPDSPHEGSTSARDEQLRRPSLPSIRPGTAPALDTFVPLTPETFAPSQPPLRESRSVLSIRRWQRSLATHTGDVTAAQEYAELAQQHHHQQESSRRPSASLRPQWGDAGGSSSNPSPASSPSVTVVEHDEVVHIVRRGRCHATGYW</sequence>
<feature type="compositionally biased region" description="Low complexity" evidence="1">
    <location>
        <begin position="1122"/>
        <end position="1133"/>
    </location>
</feature>
<feature type="compositionally biased region" description="Polar residues" evidence="1">
    <location>
        <begin position="491"/>
        <end position="500"/>
    </location>
</feature>
<feature type="region of interest" description="Disordered" evidence="1">
    <location>
        <begin position="608"/>
        <end position="649"/>
    </location>
</feature>
<organism evidence="2 3">
    <name type="scientific">Tilletiopsis washingtonensis</name>
    <dbReference type="NCBI Taxonomy" id="58919"/>
    <lineage>
        <taxon>Eukaryota</taxon>
        <taxon>Fungi</taxon>
        <taxon>Dikarya</taxon>
        <taxon>Basidiomycota</taxon>
        <taxon>Ustilaginomycotina</taxon>
        <taxon>Exobasidiomycetes</taxon>
        <taxon>Entylomatales</taxon>
        <taxon>Entylomatales incertae sedis</taxon>
        <taxon>Tilletiopsis</taxon>
    </lineage>
</organism>
<reference evidence="2 3" key="1">
    <citation type="journal article" date="2018" name="Mol. Biol. Evol.">
        <title>Broad Genomic Sampling Reveals a Smut Pathogenic Ancestry of the Fungal Clade Ustilaginomycotina.</title>
        <authorList>
            <person name="Kijpornyongpan T."/>
            <person name="Mondo S.J."/>
            <person name="Barry K."/>
            <person name="Sandor L."/>
            <person name="Lee J."/>
            <person name="Lipzen A."/>
            <person name="Pangilinan J."/>
            <person name="LaButti K."/>
            <person name="Hainaut M."/>
            <person name="Henrissat B."/>
            <person name="Grigoriev I.V."/>
            <person name="Spatafora J.W."/>
            <person name="Aime M.C."/>
        </authorList>
    </citation>
    <scope>NUCLEOTIDE SEQUENCE [LARGE SCALE GENOMIC DNA]</scope>
    <source>
        <strain evidence="2 3">MCA 4186</strain>
    </source>
</reference>
<evidence type="ECO:0000313" key="2">
    <source>
        <dbReference type="EMBL" id="PWN98551.1"/>
    </source>
</evidence>
<feature type="compositionally biased region" description="Low complexity" evidence="1">
    <location>
        <begin position="102"/>
        <end position="129"/>
    </location>
</feature>
<feature type="region of interest" description="Disordered" evidence="1">
    <location>
        <begin position="821"/>
        <end position="910"/>
    </location>
</feature>
<dbReference type="GeneID" id="37267321"/>
<dbReference type="AlphaFoldDB" id="A0A316ZAE6"/>
<feature type="compositionally biased region" description="Low complexity" evidence="1">
    <location>
        <begin position="857"/>
        <end position="869"/>
    </location>
</feature>
<feature type="compositionally biased region" description="Low complexity" evidence="1">
    <location>
        <begin position="412"/>
        <end position="430"/>
    </location>
</feature>
<feature type="compositionally biased region" description="Low complexity" evidence="1">
    <location>
        <begin position="271"/>
        <end position="298"/>
    </location>
</feature>
<feature type="compositionally biased region" description="Polar residues" evidence="1">
    <location>
        <begin position="620"/>
        <end position="635"/>
    </location>
</feature>
<feature type="region of interest" description="Disordered" evidence="1">
    <location>
        <begin position="1094"/>
        <end position="1136"/>
    </location>
</feature>
<proteinExistence type="predicted"/>
<feature type="compositionally biased region" description="Low complexity" evidence="1">
    <location>
        <begin position="636"/>
        <end position="649"/>
    </location>
</feature>
<feature type="compositionally biased region" description="Basic and acidic residues" evidence="1">
    <location>
        <begin position="1005"/>
        <end position="1029"/>
    </location>
</feature>
<name>A0A316ZAE6_9BASI</name>
<evidence type="ECO:0000313" key="3">
    <source>
        <dbReference type="Proteomes" id="UP000245946"/>
    </source>
</evidence>
<feature type="region of interest" description="Disordered" evidence="1">
    <location>
        <begin position="980"/>
        <end position="1066"/>
    </location>
</feature>
<feature type="compositionally biased region" description="Pro residues" evidence="1">
    <location>
        <begin position="897"/>
        <end position="907"/>
    </location>
</feature>
<feature type="region of interest" description="Disordered" evidence="1">
    <location>
        <begin position="363"/>
        <end position="430"/>
    </location>
</feature>
<dbReference type="EMBL" id="KZ819291">
    <property type="protein sequence ID" value="PWN98551.1"/>
    <property type="molecule type" value="Genomic_DNA"/>
</dbReference>
<feature type="compositionally biased region" description="Polar residues" evidence="1">
    <location>
        <begin position="870"/>
        <end position="888"/>
    </location>
</feature>
<dbReference type="Proteomes" id="UP000245946">
    <property type="component" value="Unassembled WGS sequence"/>
</dbReference>
<feature type="compositionally biased region" description="Low complexity" evidence="1">
    <location>
        <begin position="184"/>
        <end position="202"/>
    </location>
</feature>
<feature type="region of interest" description="Disordered" evidence="1">
    <location>
        <begin position="1"/>
        <end position="332"/>
    </location>
</feature>
<gene>
    <name evidence="2" type="ORF">FA09DRAFT_269095</name>
</gene>
<feature type="region of interest" description="Disordered" evidence="1">
    <location>
        <begin position="483"/>
        <end position="526"/>
    </location>
</feature>
<feature type="region of interest" description="Disordered" evidence="1">
    <location>
        <begin position="681"/>
        <end position="700"/>
    </location>
</feature>